<dbReference type="SUPFAM" id="SSF48264">
    <property type="entry name" value="Cytochrome P450"/>
    <property type="match status" value="1"/>
</dbReference>
<keyword evidence="16" id="KW-0349">Heme</keyword>
<dbReference type="GO" id="GO:0004514">
    <property type="term" value="F:nicotinate-nucleotide diphosphorylase (carboxylating) activity"/>
    <property type="evidence" value="ECO:0007669"/>
    <property type="project" value="UniProtKB-EC"/>
</dbReference>
<dbReference type="Pfam" id="PF00067">
    <property type="entry name" value="p450"/>
    <property type="match status" value="1"/>
</dbReference>
<comment type="caution">
    <text evidence="19">The sequence shown here is derived from an EMBL/GenBank/DDBJ whole genome shotgun (WGS) entry which is preliminary data.</text>
</comment>
<dbReference type="SUPFAM" id="SSF51690">
    <property type="entry name" value="Nicotinate/Quinolinate PRTase C-terminal domain-like"/>
    <property type="match status" value="1"/>
</dbReference>
<dbReference type="SUPFAM" id="SSF54675">
    <property type="entry name" value="Nicotinate/Quinolinate PRTase N-terminal domain-like"/>
    <property type="match status" value="1"/>
</dbReference>
<comment type="cofactor">
    <cofactor evidence="1 16">
        <name>heme</name>
        <dbReference type="ChEBI" id="CHEBI:30413"/>
    </cofactor>
</comment>
<evidence type="ECO:0000313" key="19">
    <source>
        <dbReference type="EMBL" id="PVU90873.1"/>
    </source>
</evidence>
<evidence type="ECO:0000313" key="20">
    <source>
        <dbReference type="Proteomes" id="UP000245383"/>
    </source>
</evidence>
<evidence type="ECO:0000256" key="9">
    <source>
        <dbReference type="ARBA" id="ARBA00022642"/>
    </source>
</evidence>
<dbReference type="Proteomes" id="UP000245383">
    <property type="component" value="Unassembled WGS sequence"/>
</dbReference>
<dbReference type="GO" id="GO:0034213">
    <property type="term" value="P:quinolinate catabolic process"/>
    <property type="evidence" value="ECO:0007669"/>
    <property type="project" value="TreeGrafter"/>
</dbReference>
<dbReference type="Gene3D" id="3.90.1170.20">
    <property type="entry name" value="Quinolinate phosphoribosyl transferase, N-terminal domain"/>
    <property type="match status" value="1"/>
</dbReference>
<dbReference type="FunFam" id="3.90.1170.20:FF:000003">
    <property type="entry name" value="Nicotinate-nucleotide pyrophosphorylase [carboxylating]"/>
    <property type="match status" value="1"/>
</dbReference>
<dbReference type="InterPro" id="IPR013785">
    <property type="entry name" value="Aldolase_TIM"/>
</dbReference>
<dbReference type="EMBL" id="MBFR01000234">
    <property type="protein sequence ID" value="PVU90873.1"/>
    <property type="molecule type" value="Genomic_DNA"/>
</dbReference>
<dbReference type="FunFam" id="3.20.20.70:FF:000090">
    <property type="entry name" value="Nicotinate-nucleotide pyrophosphorylase [carboxylating]"/>
    <property type="match status" value="1"/>
</dbReference>
<dbReference type="InterPro" id="IPR036396">
    <property type="entry name" value="Cyt_P450_sf"/>
</dbReference>
<dbReference type="GO" id="GO:0016705">
    <property type="term" value="F:oxidoreductase activity, acting on paired donors, with incorporation or reduction of molecular oxygen"/>
    <property type="evidence" value="ECO:0007669"/>
    <property type="project" value="InterPro"/>
</dbReference>
<evidence type="ECO:0000256" key="16">
    <source>
        <dbReference type="PIRSR" id="PIRSR602403-1"/>
    </source>
</evidence>
<organism evidence="19 20">
    <name type="scientific">Smittium simulii</name>
    <dbReference type="NCBI Taxonomy" id="133385"/>
    <lineage>
        <taxon>Eukaryota</taxon>
        <taxon>Fungi</taxon>
        <taxon>Fungi incertae sedis</taxon>
        <taxon>Zoopagomycota</taxon>
        <taxon>Kickxellomycotina</taxon>
        <taxon>Harpellomycetes</taxon>
        <taxon>Harpellales</taxon>
        <taxon>Legeriomycetaceae</taxon>
        <taxon>Smittium</taxon>
    </lineage>
</organism>
<dbReference type="GO" id="GO:0009435">
    <property type="term" value="P:NAD+ biosynthetic process"/>
    <property type="evidence" value="ECO:0007669"/>
    <property type="project" value="UniProtKB-UniPathway"/>
</dbReference>
<feature type="domain" description="Quinolinate phosphoribosyl transferase N-terminal" evidence="18">
    <location>
        <begin position="33"/>
        <end position="109"/>
    </location>
</feature>
<reference evidence="19 20" key="1">
    <citation type="journal article" date="2018" name="MBio">
        <title>Comparative Genomics Reveals the Core Gene Toolbox for the Fungus-Insect Symbiosis.</title>
        <authorList>
            <person name="Wang Y."/>
            <person name="Stata M."/>
            <person name="Wang W."/>
            <person name="Stajich J.E."/>
            <person name="White M.M."/>
            <person name="Moncalvo J.M."/>
        </authorList>
    </citation>
    <scope>NUCLEOTIDE SEQUENCE [LARGE SCALE GENOMIC DNA]</scope>
    <source>
        <strain evidence="19 20">SWE-8-4</strain>
    </source>
</reference>
<comment type="similarity">
    <text evidence="5">Belongs to the cytochrome P450 family.</text>
</comment>
<dbReference type="Gene3D" id="1.10.630.10">
    <property type="entry name" value="Cytochrome P450"/>
    <property type="match status" value="1"/>
</dbReference>
<comment type="function">
    <text evidence="2">Involved in the catabolism of quinolinic acid (QA).</text>
</comment>
<gene>
    <name evidence="19" type="ORF">BB561_004675</name>
</gene>
<keyword evidence="9" id="KW-0662">Pyridine nucleotide biosynthesis</keyword>
<keyword evidence="13 16" id="KW-0408">Iron</keyword>
<comment type="similarity">
    <text evidence="4">Belongs to the NadC/ModD family.</text>
</comment>
<evidence type="ECO:0000256" key="6">
    <source>
        <dbReference type="ARBA" id="ARBA00011218"/>
    </source>
</evidence>
<evidence type="ECO:0000256" key="15">
    <source>
        <dbReference type="ARBA" id="ARBA00047445"/>
    </source>
</evidence>
<evidence type="ECO:0000256" key="1">
    <source>
        <dbReference type="ARBA" id="ARBA00001971"/>
    </source>
</evidence>
<dbReference type="GO" id="GO:0005737">
    <property type="term" value="C:cytoplasm"/>
    <property type="evidence" value="ECO:0007669"/>
    <property type="project" value="TreeGrafter"/>
</dbReference>
<accession>A0A2T9YEW4</accession>
<dbReference type="InterPro" id="IPR004393">
    <property type="entry name" value="NadC"/>
</dbReference>
<sequence>MENLLSSTISEQVSGWLREDTPSFDYGGYVVGSENKTAILYAKTEGVLAGVPFVNQVFKQLGCEVEWLAEEGQVLHVETGKLKVAVVTGPVNKILLGERVALNLLARCSGIATRARKLCDLAVQSEYNGIIAGTRKTTPGFRLVEKYGMLVGGIDGHRMDLSSMVMLKDNHVWSTGSISGAVAAARKVAGFSVKIEVECQSIEDANEAIAAGADIVMLDNFTPQAFKTDAKHLKQKWKAQGRTVLVEASGGITEDTIQEYFCDSLDIVSLGSVTQGNTKIELIKIPQQPNTAVKTTNGKVRYVLNSGFTYEYFSLPDNLFNVYKSRMKANSIKKRFQSLLMNHAVHIEDSVFRIDNLFSFISDVIKVEEIMSVYGKVSRNDPMISDIVDHFLKSPSAFSEHGNDDPSVLETFCSLQKDNKYIEYLVNFVQNEISRRIVLKKFGYRFDDLIQCIVDQEFFNTYDIKIISLSLLYVILESIKLLNPRICNLIMDISFRPEIYAKLALEQKNLVKKYGEDLSVKQISEMVFLDACVTESFRMSGGSRMLRHTNKNYMLSNGMVLDKNSDVLFNAPSHATNPNYFKTPLTFMPERHINNGTAISDFSLHNLYWGLGSRMCPARLYASLYIKMAAANFIRKYEFYHKDRFLQSKCMGYDRNGVTSHNSKTIYIRPHNLLYYNSVF</sequence>
<keyword evidence="11" id="KW-0808">Transferase</keyword>
<evidence type="ECO:0000256" key="14">
    <source>
        <dbReference type="ARBA" id="ARBA00033102"/>
    </source>
</evidence>
<comment type="pathway">
    <text evidence="3">Cofactor biosynthesis; NAD(+) biosynthesis; nicotinate D-ribonucleotide from quinolinate: step 1/1.</text>
</comment>
<dbReference type="UniPathway" id="UPA00253">
    <property type="reaction ID" value="UER00331"/>
</dbReference>
<dbReference type="InterPro" id="IPR037128">
    <property type="entry name" value="Quinolinate_PRibosylTase_N_sf"/>
</dbReference>
<evidence type="ECO:0000256" key="13">
    <source>
        <dbReference type="ARBA" id="ARBA00023004"/>
    </source>
</evidence>
<keyword evidence="10" id="KW-0328">Glycosyltransferase</keyword>
<evidence type="ECO:0000256" key="5">
    <source>
        <dbReference type="ARBA" id="ARBA00010617"/>
    </source>
</evidence>
<dbReference type="InterPro" id="IPR027277">
    <property type="entry name" value="NadC/ModD"/>
</dbReference>
<keyword evidence="12 16" id="KW-0479">Metal-binding</keyword>
<dbReference type="PANTHER" id="PTHR32179:SF3">
    <property type="entry name" value="NICOTINATE-NUCLEOTIDE PYROPHOSPHORYLASE [CARBOXYLATING]"/>
    <property type="match status" value="1"/>
</dbReference>
<dbReference type="InterPro" id="IPR036068">
    <property type="entry name" value="Nicotinate_pribotase-like_C"/>
</dbReference>
<protein>
    <recommendedName>
        <fullName evidence="8">Nicotinate-nucleotide pyrophosphorylase [carboxylating]</fullName>
        <ecNumber evidence="7">2.4.2.19</ecNumber>
    </recommendedName>
    <alternativeName>
        <fullName evidence="14">Quinolinate phosphoribosyltransferase [decarboxylating]</fullName>
    </alternativeName>
</protein>
<feature type="domain" description="Quinolinate phosphoribosyl transferase C-terminal" evidence="17">
    <location>
        <begin position="111"/>
        <end position="280"/>
    </location>
</feature>
<evidence type="ECO:0000256" key="12">
    <source>
        <dbReference type="ARBA" id="ARBA00022723"/>
    </source>
</evidence>
<dbReference type="Gene3D" id="3.20.20.70">
    <property type="entry name" value="Aldolase class I"/>
    <property type="match status" value="1"/>
</dbReference>
<evidence type="ECO:0000259" key="18">
    <source>
        <dbReference type="Pfam" id="PF02749"/>
    </source>
</evidence>
<dbReference type="GO" id="GO:0005506">
    <property type="term" value="F:iron ion binding"/>
    <property type="evidence" value="ECO:0007669"/>
    <property type="project" value="InterPro"/>
</dbReference>
<dbReference type="STRING" id="133385.A0A2T9YEW4"/>
<evidence type="ECO:0000256" key="8">
    <source>
        <dbReference type="ARBA" id="ARBA00020990"/>
    </source>
</evidence>
<proteinExistence type="inferred from homology"/>
<dbReference type="InterPro" id="IPR001128">
    <property type="entry name" value="Cyt_P450"/>
</dbReference>
<dbReference type="PRINTS" id="PR00465">
    <property type="entry name" value="EP450IV"/>
</dbReference>
<dbReference type="CDD" id="cd01572">
    <property type="entry name" value="QPRTase"/>
    <property type="match status" value="1"/>
</dbReference>
<dbReference type="Pfam" id="PF02749">
    <property type="entry name" value="QRPTase_N"/>
    <property type="match status" value="1"/>
</dbReference>
<dbReference type="Pfam" id="PF01729">
    <property type="entry name" value="QRPTase_C"/>
    <property type="match status" value="1"/>
</dbReference>
<dbReference type="OrthoDB" id="10067394at2759"/>
<dbReference type="InterPro" id="IPR002638">
    <property type="entry name" value="Quinolinate_PRibosylTrfase_C"/>
</dbReference>
<feature type="binding site" description="axial binding residue" evidence="16">
    <location>
        <position position="616"/>
    </location>
    <ligand>
        <name>heme</name>
        <dbReference type="ChEBI" id="CHEBI:30413"/>
    </ligand>
    <ligandPart>
        <name>Fe</name>
        <dbReference type="ChEBI" id="CHEBI:18248"/>
    </ligandPart>
</feature>
<dbReference type="InterPro" id="IPR002403">
    <property type="entry name" value="Cyt_P450_E_grp-IV"/>
</dbReference>
<dbReference type="GO" id="GO:0004497">
    <property type="term" value="F:monooxygenase activity"/>
    <property type="evidence" value="ECO:0007669"/>
    <property type="project" value="InterPro"/>
</dbReference>
<evidence type="ECO:0000256" key="2">
    <source>
        <dbReference type="ARBA" id="ARBA00003237"/>
    </source>
</evidence>
<dbReference type="EC" id="2.4.2.19" evidence="7"/>
<dbReference type="InterPro" id="IPR022412">
    <property type="entry name" value="Quinolinate_PRibosylTrfase_N"/>
</dbReference>
<dbReference type="AlphaFoldDB" id="A0A2T9YEW4"/>
<evidence type="ECO:0000256" key="11">
    <source>
        <dbReference type="ARBA" id="ARBA00022679"/>
    </source>
</evidence>
<keyword evidence="20" id="KW-1185">Reference proteome</keyword>
<evidence type="ECO:0000256" key="7">
    <source>
        <dbReference type="ARBA" id="ARBA00011944"/>
    </source>
</evidence>
<dbReference type="PANTHER" id="PTHR32179">
    <property type="entry name" value="NICOTINATE-NUCLEOTIDE PYROPHOSPHORYLASE [CARBOXYLATING]"/>
    <property type="match status" value="1"/>
</dbReference>
<evidence type="ECO:0000256" key="3">
    <source>
        <dbReference type="ARBA" id="ARBA00004893"/>
    </source>
</evidence>
<evidence type="ECO:0000256" key="4">
    <source>
        <dbReference type="ARBA" id="ARBA00009400"/>
    </source>
</evidence>
<dbReference type="GO" id="GO:0020037">
    <property type="term" value="F:heme binding"/>
    <property type="evidence" value="ECO:0007669"/>
    <property type="project" value="InterPro"/>
</dbReference>
<dbReference type="NCBIfam" id="TIGR00078">
    <property type="entry name" value="nadC"/>
    <property type="match status" value="1"/>
</dbReference>
<comment type="catalytic activity">
    <reaction evidence="15">
        <text>nicotinate beta-D-ribonucleotide + CO2 + diphosphate = quinolinate + 5-phospho-alpha-D-ribose 1-diphosphate + 2 H(+)</text>
        <dbReference type="Rhea" id="RHEA:12733"/>
        <dbReference type="ChEBI" id="CHEBI:15378"/>
        <dbReference type="ChEBI" id="CHEBI:16526"/>
        <dbReference type="ChEBI" id="CHEBI:29959"/>
        <dbReference type="ChEBI" id="CHEBI:33019"/>
        <dbReference type="ChEBI" id="CHEBI:57502"/>
        <dbReference type="ChEBI" id="CHEBI:58017"/>
        <dbReference type="EC" id="2.4.2.19"/>
    </reaction>
</comment>
<evidence type="ECO:0000256" key="10">
    <source>
        <dbReference type="ARBA" id="ARBA00022676"/>
    </source>
</evidence>
<comment type="subunit">
    <text evidence="6">Hexamer formed by 3 homodimers.</text>
</comment>
<name>A0A2T9YEW4_9FUNG</name>
<evidence type="ECO:0000259" key="17">
    <source>
        <dbReference type="Pfam" id="PF01729"/>
    </source>
</evidence>